<keyword evidence="9" id="KW-1185">Reference proteome</keyword>
<evidence type="ECO:0000256" key="1">
    <source>
        <dbReference type="ARBA" id="ARBA00004123"/>
    </source>
</evidence>
<keyword evidence="5" id="KW-0539">Nucleus</keyword>
<feature type="region of interest" description="Disordered" evidence="6">
    <location>
        <begin position="215"/>
        <end position="247"/>
    </location>
</feature>
<evidence type="ECO:0000256" key="4">
    <source>
        <dbReference type="ARBA" id="ARBA00023163"/>
    </source>
</evidence>
<keyword evidence="4" id="KW-0804">Transcription</keyword>
<keyword evidence="2" id="KW-0805">Transcription regulation</keyword>
<accession>J3M860</accession>
<evidence type="ECO:0000313" key="9">
    <source>
        <dbReference type="Proteomes" id="UP000006038"/>
    </source>
</evidence>
<dbReference type="OMA" id="QMGSHFQ"/>
<dbReference type="Gene3D" id="2.20.25.80">
    <property type="entry name" value="WRKY domain"/>
    <property type="match status" value="1"/>
</dbReference>
<dbReference type="Gramene" id="OB05G27840.1">
    <property type="protein sequence ID" value="OB05G27840.1"/>
    <property type="gene ID" value="OB05G27840"/>
</dbReference>
<dbReference type="EnsemblPlants" id="OB05G27840.1">
    <property type="protein sequence ID" value="OB05G27840.1"/>
    <property type="gene ID" value="OB05G27840"/>
</dbReference>
<keyword evidence="3" id="KW-0238">DNA-binding</keyword>
<dbReference type="PANTHER" id="PTHR31282">
    <property type="entry name" value="WRKY TRANSCRIPTION FACTOR 21-RELATED"/>
    <property type="match status" value="1"/>
</dbReference>
<organism evidence="8">
    <name type="scientific">Oryza brachyantha</name>
    <name type="common">malo sina</name>
    <dbReference type="NCBI Taxonomy" id="4533"/>
    <lineage>
        <taxon>Eukaryota</taxon>
        <taxon>Viridiplantae</taxon>
        <taxon>Streptophyta</taxon>
        <taxon>Embryophyta</taxon>
        <taxon>Tracheophyta</taxon>
        <taxon>Spermatophyta</taxon>
        <taxon>Magnoliopsida</taxon>
        <taxon>Liliopsida</taxon>
        <taxon>Poales</taxon>
        <taxon>Poaceae</taxon>
        <taxon>BOP clade</taxon>
        <taxon>Oryzoideae</taxon>
        <taxon>Oryzeae</taxon>
        <taxon>Oryzinae</taxon>
        <taxon>Oryza</taxon>
    </lineage>
</organism>
<dbReference type="InterPro" id="IPR003657">
    <property type="entry name" value="WRKY_dom"/>
</dbReference>
<evidence type="ECO:0000256" key="6">
    <source>
        <dbReference type="SAM" id="MobiDB-lite"/>
    </source>
</evidence>
<reference evidence="8" key="1">
    <citation type="journal article" date="2013" name="Nat. Commun.">
        <title>Whole-genome sequencing of Oryza brachyantha reveals mechanisms underlying Oryza genome evolution.</title>
        <authorList>
            <person name="Chen J."/>
            <person name="Huang Q."/>
            <person name="Gao D."/>
            <person name="Wang J."/>
            <person name="Lang Y."/>
            <person name="Liu T."/>
            <person name="Li B."/>
            <person name="Bai Z."/>
            <person name="Luis Goicoechea J."/>
            <person name="Liang C."/>
            <person name="Chen C."/>
            <person name="Zhang W."/>
            <person name="Sun S."/>
            <person name="Liao Y."/>
            <person name="Zhang X."/>
            <person name="Yang L."/>
            <person name="Song C."/>
            <person name="Wang M."/>
            <person name="Shi J."/>
            <person name="Liu G."/>
            <person name="Liu J."/>
            <person name="Zhou H."/>
            <person name="Zhou W."/>
            <person name="Yu Q."/>
            <person name="An N."/>
            <person name="Chen Y."/>
            <person name="Cai Q."/>
            <person name="Wang B."/>
            <person name="Liu B."/>
            <person name="Min J."/>
            <person name="Huang Y."/>
            <person name="Wu H."/>
            <person name="Li Z."/>
            <person name="Zhang Y."/>
            <person name="Yin Y."/>
            <person name="Song W."/>
            <person name="Jiang J."/>
            <person name="Jackson S.A."/>
            <person name="Wing R.A."/>
            <person name="Wang J."/>
            <person name="Chen M."/>
        </authorList>
    </citation>
    <scope>NUCLEOTIDE SEQUENCE [LARGE SCALE GENOMIC DNA]</scope>
    <source>
        <strain evidence="8">cv. IRGC 101232</strain>
    </source>
</reference>
<dbReference type="Proteomes" id="UP000006038">
    <property type="component" value="Chromosome 5"/>
</dbReference>
<feature type="compositionally biased region" description="Polar residues" evidence="6">
    <location>
        <begin position="1"/>
        <end position="10"/>
    </location>
</feature>
<evidence type="ECO:0000259" key="7">
    <source>
        <dbReference type="PROSITE" id="PS50811"/>
    </source>
</evidence>
<name>J3M860_ORYBR</name>
<feature type="compositionally biased region" description="Gly residues" evidence="6">
    <location>
        <begin position="85"/>
        <end position="101"/>
    </location>
</feature>
<proteinExistence type="predicted"/>
<feature type="region of interest" description="Disordered" evidence="6">
    <location>
        <begin position="75"/>
        <end position="121"/>
    </location>
</feature>
<comment type="subcellular location">
    <subcellularLocation>
        <location evidence="1">Nucleus</location>
    </subcellularLocation>
</comment>
<evidence type="ECO:0000256" key="3">
    <source>
        <dbReference type="ARBA" id="ARBA00023125"/>
    </source>
</evidence>
<evidence type="ECO:0000256" key="2">
    <source>
        <dbReference type="ARBA" id="ARBA00023015"/>
    </source>
</evidence>
<dbReference type="InterPro" id="IPR044810">
    <property type="entry name" value="WRKY_plant"/>
</dbReference>
<dbReference type="eggNOG" id="ENOG502RYCZ">
    <property type="taxonomic scope" value="Eukaryota"/>
</dbReference>
<feature type="compositionally biased region" description="Basic residues" evidence="6">
    <location>
        <begin position="104"/>
        <end position="115"/>
    </location>
</feature>
<evidence type="ECO:0000313" key="8">
    <source>
        <dbReference type="EnsemblPlants" id="OB05G27840.1"/>
    </source>
</evidence>
<dbReference type="InterPro" id="IPR036576">
    <property type="entry name" value="WRKY_dom_sf"/>
</dbReference>
<feature type="domain" description="WRKY" evidence="7">
    <location>
        <begin position="127"/>
        <end position="196"/>
    </location>
</feature>
<dbReference type="GO" id="GO:0043565">
    <property type="term" value="F:sequence-specific DNA binding"/>
    <property type="evidence" value="ECO:0007669"/>
    <property type="project" value="InterPro"/>
</dbReference>
<dbReference type="AlphaFoldDB" id="J3M860"/>
<dbReference type="PROSITE" id="PS50811">
    <property type="entry name" value="WRKY"/>
    <property type="match status" value="1"/>
</dbReference>
<dbReference type="SUPFAM" id="SSF118290">
    <property type="entry name" value="WRKY DNA-binding domain"/>
    <property type="match status" value="1"/>
</dbReference>
<dbReference type="Pfam" id="PF03106">
    <property type="entry name" value="WRKY"/>
    <property type="match status" value="1"/>
</dbReference>
<reference evidence="8" key="2">
    <citation type="submission" date="2013-04" db="UniProtKB">
        <authorList>
            <consortium name="EnsemblPlants"/>
        </authorList>
    </citation>
    <scope>IDENTIFICATION</scope>
</reference>
<sequence>MATRMPNSERSPSPPSPLDQRDAAIQELQKGSDLVKLLGEQLGRLPVQLGCRDDALTSVRDISMSLDSSLYALQSERDQHRGSSSGAGGPGAVTSDGGGGRSSTRARRTTHRRGKHGEEHPRRRIFTTTTPENDGYHWRKYGEKTILNTEFPKLYYRCGYSDERKCQAKKYVQQANRKHPPEFTVTLTNEHTCNTLLPDQPSSSSTSQVLDFTKASMSSPMDPHADTAMLKEEEEEEAPSIDESTRIMSTSVSSYGAYDYNELSPQSWK</sequence>
<dbReference type="GO" id="GO:0003700">
    <property type="term" value="F:DNA-binding transcription factor activity"/>
    <property type="evidence" value="ECO:0007669"/>
    <property type="project" value="InterPro"/>
</dbReference>
<feature type="region of interest" description="Disordered" evidence="6">
    <location>
        <begin position="1"/>
        <end position="22"/>
    </location>
</feature>
<dbReference type="HOGENOM" id="CLU_085601_0_0_1"/>
<dbReference type="GO" id="GO:0005634">
    <property type="term" value="C:nucleus"/>
    <property type="evidence" value="ECO:0007669"/>
    <property type="project" value="UniProtKB-SubCell"/>
</dbReference>
<evidence type="ECO:0000256" key="5">
    <source>
        <dbReference type="ARBA" id="ARBA00023242"/>
    </source>
</evidence>
<protein>
    <recommendedName>
        <fullName evidence="7">WRKY domain-containing protein</fullName>
    </recommendedName>
</protein>
<dbReference type="SMART" id="SM00774">
    <property type="entry name" value="WRKY"/>
    <property type="match status" value="1"/>
</dbReference>